<dbReference type="InterPro" id="IPR009964">
    <property type="entry name" value="DUF1491"/>
</dbReference>
<proteinExistence type="predicted"/>
<name>A0A1U6HBP0_9SPHN</name>
<keyword evidence="2" id="KW-1185">Reference proteome</keyword>
<dbReference type="STRING" id="428990.SAMN06295987_10277"/>
<sequence>MEARLPAHLEVSGLIRRVQAEGGFATVINKGERDAGTIMVVLTENGANTRAYERMPQLDGTRQWTCSKRQDTEKPWEISEFITRRAEQDPDIWVVELDIADGERFIGIG</sequence>
<evidence type="ECO:0000313" key="1">
    <source>
        <dbReference type="EMBL" id="SLJ93183.1"/>
    </source>
</evidence>
<organism evidence="1 2">
    <name type="scientific">Novosphingobium mathurense</name>
    <dbReference type="NCBI Taxonomy" id="428990"/>
    <lineage>
        <taxon>Bacteria</taxon>
        <taxon>Pseudomonadati</taxon>
        <taxon>Pseudomonadota</taxon>
        <taxon>Alphaproteobacteria</taxon>
        <taxon>Sphingomonadales</taxon>
        <taxon>Sphingomonadaceae</taxon>
        <taxon>Novosphingobium</taxon>
    </lineage>
</organism>
<dbReference type="RefSeq" id="WP_054944625.1">
    <property type="nucleotide sequence ID" value="NZ_FVZE01000002.1"/>
</dbReference>
<dbReference type="Proteomes" id="UP000190989">
    <property type="component" value="Unassembled WGS sequence"/>
</dbReference>
<dbReference type="Pfam" id="PF07372">
    <property type="entry name" value="DUF1491"/>
    <property type="match status" value="1"/>
</dbReference>
<dbReference type="AlphaFoldDB" id="A0A1U6HBP0"/>
<reference evidence="2" key="1">
    <citation type="submission" date="2017-02" db="EMBL/GenBank/DDBJ databases">
        <authorList>
            <person name="Varghese N."/>
            <person name="Submissions S."/>
        </authorList>
    </citation>
    <scope>NUCLEOTIDE SEQUENCE [LARGE SCALE GENOMIC DNA]</scope>
    <source>
        <strain evidence="2">SM117</strain>
    </source>
</reference>
<protein>
    <recommendedName>
        <fullName evidence="3">DUF1491 domain-containing protein</fullName>
    </recommendedName>
</protein>
<evidence type="ECO:0008006" key="3">
    <source>
        <dbReference type="Google" id="ProtNLM"/>
    </source>
</evidence>
<gene>
    <name evidence="1" type="ORF">SAMN06295987_10277</name>
</gene>
<evidence type="ECO:0000313" key="2">
    <source>
        <dbReference type="Proteomes" id="UP000190989"/>
    </source>
</evidence>
<dbReference type="Gene3D" id="3.40.1530.20">
    <property type="entry name" value="Protein of unknown function (DUF1491)"/>
    <property type="match status" value="1"/>
</dbReference>
<dbReference type="EMBL" id="FVZE01000002">
    <property type="protein sequence ID" value="SLJ93183.1"/>
    <property type="molecule type" value="Genomic_DNA"/>
</dbReference>
<accession>A0A1U6HBP0</accession>